<dbReference type="Proteomes" id="UP001155660">
    <property type="component" value="Unplaced"/>
</dbReference>
<dbReference type="KEGG" id="ccar:122143938"/>
<dbReference type="SMART" id="SM00355">
    <property type="entry name" value="ZnF_C2H2"/>
    <property type="match status" value="1"/>
</dbReference>
<dbReference type="GeneID" id="122143938"/>
<protein>
    <submittedName>
        <fullName evidence="13">Zinc finger protein OZF-like</fullName>
    </submittedName>
</protein>
<dbReference type="GO" id="GO:0042802">
    <property type="term" value="F:identical protein binding"/>
    <property type="evidence" value="ECO:0007669"/>
    <property type="project" value="UniProtKB-ARBA"/>
</dbReference>
<dbReference type="InterPro" id="IPR013087">
    <property type="entry name" value="Znf_C2H2_type"/>
</dbReference>
<evidence type="ECO:0000256" key="4">
    <source>
        <dbReference type="ARBA" id="ARBA00022737"/>
    </source>
</evidence>
<evidence type="ECO:0000256" key="9">
    <source>
        <dbReference type="ARBA" id="ARBA00023163"/>
    </source>
</evidence>
<name>A0A9R0ATQ9_CYPCA</name>
<accession>A0A9R0ATQ9</accession>
<keyword evidence="10" id="KW-0539">Nucleus</keyword>
<keyword evidence="6" id="KW-0862">Zinc</keyword>
<evidence type="ECO:0000313" key="13">
    <source>
        <dbReference type="RefSeq" id="XP_042610463.1"/>
    </source>
</evidence>
<evidence type="ECO:0000256" key="6">
    <source>
        <dbReference type="ARBA" id="ARBA00022833"/>
    </source>
</evidence>
<sequence length="120" mass="14392">MEFIKEEIEEVKIEEVFSLKQEDTETQTDLMPLKEESQELNDMEEEYQYEKPHQFMTGEKYFSNSKIEKTSSQNKETRIIKPFTCQQCGGSFTQKSSLNRHMKSHWNEAFRLPTVWKEIL</sequence>
<keyword evidence="5 11" id="KW-0863">Zinc-finger</keyword>
<dbReference type="RefSeq" id="XP_042610463.1">
    <property type="nucleotide sequence ID" value="XM_042754529.1"/>
</dbReference>
<proteinExistence type="inferred from homology"/>
<evidence type="ECO:0000256" key="10">
    <source>
        <dbReference type="ARBA" id="ARBA00023242"/>
    </source>
</evidence>
<evidence type="ECO:0000256" key="7">
    <source>
        <dbReference type="ARBA" id="ARBA00023015"/>
    </source>
</evidence>
<comment type="similarity">
    <text evidence="2">Belongs to the krueppel C2H2-type zinc-finger protein family.</text>
</comment>
<dbReference type="PROSITE" id="PS00028">
    <property type="entry name" value="ZINC_FINGER_C2H2_1"/>
    <property type="match status" value="1"/>
</dbReference>
<evidence type="ECO:0000259" key="12">
    <source>
        <dbReference type="PROSITE" id="PS50157"/>
    </source>
</evidence>
<keyword evidence="9" id="KW-0804">Transcription</keyword>
<evidence type="ECO:0000256" key="8">
    <source>
        <dbReference type="ARBA" id="ARBA00023125"/>
    </source>
</evidence>
<dbReference type="OrthoDB" id="8958152at2759"/>
<dbReference type="GO" id="GO:0008270">
    <property type="term" value="F:zinc ion binding"/>
    <property type="evidence" value="ECO:0007669"/>
    <property type="project" value="UniProtKB-KW"/>
</dbReference>
<dbReference type="FunFam" id="3.30.160.60:FF:000508">
    <property type="entry name" value="Myeloid zinc finger 1"/>
    <property type="match status" value="1"/>
</dbReference>
<keyword evidence="7" id="KW-0805">Transcription regulation</keyword>
<comment type="subcellular location">
    <subcellularLocation>
        <location evidence="1">Nucleus</location>
    </subcellularLocation>
</comment>
<evidence type="ECO:0000256" key="11">
    <source>
        <dbReference type="PROSITE-ProRule" id="PRU00042"/>
    </source>
</evidence>
<dbReference type="Pfam" id="PF00096">
    <property type="entry name" value="zf-C2H2"/>
    <property type="match status" value="1"/>
</dbReference>
<dbReference type="GO" id="GO:0003677">
    <property type="term" value="F:DNA binding"/>
    <property type="evidence" value="ECO:0007669"/>
    <property type="project" value="UniProtKB-KW"/>
</dbReference>
<evidence type="ECO:0000256" key="3">
    <source>
        <dbReference type="ARBA" id="ARBA00022723"/>
    </source>
</evidence>
<evidence type="ECO:0000256" key="2">
    <source>
        <dbReference type="ARBA" id="ARBA00006991"/>
    </source>
</evidence>
<organism evidence="13">
    <name type="scientific">Cyprinus carpio</name>
    <name type="common">Common carp</name>
    <dbReference type="NCBI Taxonomy" id="7962"/>
    <lineage>
        <taxon>Eukaryota</taxon>
        <taxon>Metazoa</taxon>
        <taxon>Chordata</taxon>
        <taxon>Craniata</taxon>
        <taxon>Vertebrata</taxon>
        <taxon>Euteleostomi</taxon>
        <taxon>Actinopterygii</taxon>
        <taxon>Neopterygii</taxon>
        <taxon>Teleostei</taxon>
        <taxon>Ostariophysi</taxon>
        <taxon>Cypriniformes</taxon>
        <taxon>Cyprinidae</taxon>
        <taxon>Cyprininae</taxon>
        <taxon>Cyprinus</taxon>
    </lineage>
</organism>
<dbReference type="GO" id="GO:0005634">
    <property type="term" value="C:nucleus"/>
    <property type="evidence" value="ECO:0007669"/>
    <property type="project" value="UniProtKB-SubCell"/>
</dbReference>
<keyword evidence="4" id="KW-0677">Repeat</keyword>
<keyword evidence="8" id="KW-0238">DNA-binding</keyword>
<dbReference type="PROSITE" id="PS50157">
    <property type="entry name" value="ZINC_FINGER_C2H2_2"/>
    <property type="match status" value="1"/>
</dbReference>
<evidence type="ECO:0000256" key="1">
    <source>
        <dbReference type="ARBA" id="ARBA00004123"/>
    </source>
</evidence>
<dbReference type="AlphaFoldDB" id="A0A9R0ATQ9"/>
<reference evidence="13" key="1">
    <citation type="submission" date="2025-08" db="UniProtKB">
        <authorList>
            <consortium name="RefSeq"/>
        </authorList>
    </citation>
    <scope>IDENTIFICATION</scope>
    <source>
        <tissue evidence="13">Muscle</tissue>
    </source>
</reference>
<feature type="domain" description="C2H2-type" evidence="12">
    <location>
        <begin position="83"/>
        <end position="110"/>
    </location>
</feature>
<evidence type="ECO:0000256" key="5">
    <source>
        <dbReference type="ARBA" id="ARBA00022771"/>
    </source>
</evidence>
<gene>
    <name evidence="13" type="primary">LOC122143938</name>
</gene>
<keyword evidence="3" id="KW-0479">Metal-binding</keyword>